<protein>
    <recommendedName>
        <fullName evidence="5">RING-type domain-containing protein</fullName>
    </recommendedName>
</protein>
<keyword evidence="7" id="KW-1185">Reference proteome</keyword>
<dbReference type="InterPro" id="IPR001841">
    <property type="entry name" value="Znf_RING"/>
</dbReference>
<evidence type="ECO:0000256" key="2">
    <source>
        <dbReference type="ARBA" id="ARBA00022771"/>
    </source>
</evidence>
<evidence type="ECO:0000256" key="4">
    <source>
        <dbReference type="PROSITE-ProRule" id="PRU00175"/>
    </source>
</evidence>
<dbReference type="EMBL" id="JAULJE010000005">
    <property type="protein sequence ID" value="KAK1342372.1"/>
    <property type="molecule type" value="Genomic_DNA"/>
</dbReference>
<accession>A0AA40I4E4</accession>
<dbReference type="InterPro" id="IPR013083">
    <property type="entry name" value="Znf_RING/FYVE/PHD"/>
</dbReference>
<evidence type="ECO:0000256" key="3">
    <source>
        <dbReference type="ARBA" id="ARBA00022833"/>
    </source>
</evidence>
<evidence type="ECO:0000313" key="7">
    <source>
        <dbReference type="Proteomes" id="UP001177744"/>
    </source>
</evidence>
<dbReference type="Pfam" id="PF13445">
    <property type="entry name" value="zf-RING_UBOX"/>
    <property type="match status" value="1"/>
</dbReference>
<dbReference type="InterPro" id="IPR017907">
    <property type="entry name" value="Znf_RING_CS"/>
</dbReference>
<evidence type="ECO:0000256" key="1">
    <source>
        <dbReference type="ARBA" id="ARBA00022723"/>
    </source>
</evidence>
<reference evidence="6" key="1">
    <citation type="submission" date="2023-06" db="EMBL/GenBank/DDBJ databases">
        <title>Reference genome for the Northern bat (Eptesicus nilssonii), a most northern bat species.</title>
        <authorList>
            <person name="Laine V.N."/>
            <person name="Pulliainen A.T."/>
            <person name="Lilley T.M."/>
        </authorList>
    </citation>
    <scope>NUCLEOTIDE SEQUENCE</scope>
    <source>
        <strain evidence="6">BLF_Eptnil</strain>
        <tissue evidence="6">Kidney</tissue>
    </source>
</reference>
<dbReference type="PROSITE" id="PS00518">
    <property type="entry name" value="ZF_RING_1"/>
    <property type="match status" value="1"/>
</dbReference>
<evidence type="ECO:0000259" key="5">
    <source>
        <dbReference type="PROSITE" id="PS50089"/>
    </source>
</evidence>
<keyword evidence="2 4" id="KW-0863">Zinc-finger</keyword>
<dbReference type="InterPro" id="IPR027370">
    <property type="entry name" value="Znf-RING_euk"/>
</dbReference>
<dbReference type="SUPFAM" id="SSF49599">
    <property type="entry name" value="TRAF domain-like"/>
    <property type="match status" value="1"/>
</dbReference>
<dbReference type="SMART" id="SM00184">
    <property type="entry name" value="RING"/>
    <property type="match status" value="1"/>
</dbReference>
<dbReference type="Gene3D" id="3.30.40.10">
    <property type="entry name" value="Zinc/RING finger domain, C3HC4 (zinc finger)"/>
    <property type="match status" value="1"/>
</dbReference>
<dbReference type="PANTHER" id="PTHR10131">
    <property type="entry name" value="TNF RECEPTOR ASSOCIATED FACTOR"/>
    <property type="match status" value="1"/>
</dbReference>
<evidence type="ECO:0000313" key="6">
    <source>
        <dbReference type="EMBL" id="KAK1342372.1"/>
    </source>
</evidence>
<dbReference type="PANTHER" id="PTHR10131:SF94">
    <property type="entry name" value="TNF RECEPTOR-ASSOCIATED FACTOR 4"/>
    <property type="match status" value="1"/>
</dbReference>
<dbReference type="GO" id="GO:0008270">
    <property type="term" value="F:zinc ion binding"/>
    <property type="evidence" value="ECO:0007669"/>
    <property type="project" value="UniProtKB-KW"/>
</dbReference>
<dbReference type="SUPFAM" id="SSF57850">
    <property type="entry name" value="RING/U-box"/>
    <property type="match status" value="1"/>
</dbReference>
<keyword evidence="1" id="KW-0479">Metal-binding</keyword>
<dbReference type="Proteomes" id="UP001177744">
    <property type="component" value="Unassembled WGS sequence"/>
</dbReference>
<dbReference type="AlphaFoldDB" id="A0AA40I4E4"/>
<organism evidence="6 7">
    <name type="scientific">Cnephaeus nilssonii</name>
    <name type="common">Northern bat</name>
    <name type="synonym">Eptesicus nilssonii</name>
    <dbReference type="NCBI Taxonomy" id="3371016"/>
    <lineage>
        <taxon>Eukaryota</taxon>
        <taxon>Metazoa</taxon>
        <taxon>Chordata</taxon>
        <taxon>Craniata</taxon>
        <taxon>Vertebrata</taxon>
        <taxon>Euteleostomi</taxon>
        <taxon>Mammalia</taxon>
        <taxon>Eutheria</taxon>
        <taxon>Laurasiatheria</taxon>
        <taxon>Chiroptera</taxon>
        <taxon>Yangochiroptera</taxon>
        <taxon>Vespertilionidae</taxon>
        <taxon>Cnephaeus</taxon>
    </lineage>
</organism>
<dbReference type="PROSITE" id="PS50089">
    <property type="entry name" value="ZF_RING_2"/>
    <property type="match status" value="1"/>
</dbReference>
<comment type="caution">
    <text evidence="6">The sequence shown here is derived from an EMBL/GenBank/DDBJ whole genome shotgun (WGS) entry which is preliminary data.</text>
</comment>
<feature type="domain" description="RING-type" evidence="5">
    <location>
        <begin position="26"/>
        <end position="60"/>
    </location>
</feature>
<gene>
    <name evidence="6" type="ORF">QTO34_015137</name>
</gene>
<sequence>MFSLPEKEEELEPLVFAEQLSVKLCCQLCYSVFRDPVITMCGHTFCRRCALKLEKCPVDNAKLTVVVNNIAVAEQTGELSIHCKHAINLEAHLKECEHIKCPHSKYGCTFIGNQNTYETHLETCLFEGLKEFLQQMDD</sequence>
<keyword evidence="3" id="KW-0862">Zinc</keyword>
<name>A0AA40I4E4_CNENI</name>
<proteinExistence type="predicted"/>